<feature type="compositionally biased region" description="Polar residues" evidence="1">
    <location>
        <begin position="482"/>
        <end position="492"/>
    </location>
</feature>
<comment type="caution">
    <text evidence="3">The sequence shown here is derived from an EMBL/GenBank/DDBJ whole genome shotgun (WGS) entry which is preliminary data.</text>
</comment>
<evidence type="ECO:0000259" key="2">
    <source>
        <dbReference type="Pfam" id="PF10650"/>
    </source>
</evidence>
<feature type="compositionally biased region" description="Polar residues" evidence="1">
    <location>
        <begin position="183"/>
        <end position="194"/>
    </location>
</feature>
<feature type="compositionally biased region" description="Acidic residues" evidence="1">
    <location>
        <begin position="919"/>
        <end position="929"/>
    </location>
</feature>
<evidence type="ECO:0000256" key="1">
    <source>
        <dbReference type="SAM" id="MobiDB-lite"/>
    </source>
</evidence>
<proteinExistence type="predicted"/>
<name>A0ABR3PC43_9PEZI</name>
<sequence length="1181" mass="126531">MAHDNASGPTPPAYYNPYPVWPPPLPTQATAPPAYPPPLPQLPTTPHAVQPPPMQNVSLPPELQGLNLTPQQLAALFSHFQSQTASLPLPPPPPPPPPPPQAFTLPQPGTLVAGAYHAPTVPVPIPRAQPAEVPLQGQGHMASPDREEGELSDFGDRSARLRSSLATRKRKISPPQKEERLVSQRQSSYNSAFTNGHGHPRPEAPSAARSLQDVSLTDSQDTRQKKGPALAFVSILNQQGFTFEDLVREGLDPDLLRNTYEELGIPVAAVTQAVPTLPPSVEEVAPGVTTTENDNAPIPRPSNDRSSPARLSVPVAPKAPAPAPLDRQSYLARLQAAKNKKSAASSSPKHSVSGSAPGHSLAPTPAVAGAGAAPHLSSAKAPSNPMASGAVQLQSSTTLPRRAAPGKDQTNNKTSDAATELVRKKMEALKAMKRRMAPKPSTDSTTPVDTPSSQPASTIITPLPTDSDHIEPPQKSVADQRPVNSGAPNSASAIPGLTSFGIPGLFMSSSGPTSNAVPSTAENKNSEAPPTLQQTTEPQALSLNPTQSSPAVSKLRKRPNASELIEAQTPSTTPFYKRPFGRSRRNSSDDAMIIEVSDDEGGAGDDDGKVNEAGQPTSMSHEANSTRQKSIRDLPPLRDFPHRTMPTKTGHFQGAPTPVGTPGSVNDAEELKRKEQEINALQVRIQEYERRKKALKAKTQFDQSRPESPAIQPTPSHVRSPVALLQDGRIPGIQSTSISGTGLITAASSPDPHSNLKADISASDAVLTDRRTEIARLQEQMAILQNQHDTKEHEKEDKVNLQSQEIRQDSSEDSMPSLAEGLHEPSTSHNTGGKLGESLSYTSDHAMLEDNAACAADESGQSNTPEDNDEDDNDDGSSMSESSGEDVAVRPEESSPDQQDAPSVSSSSDIEMATSETSSSDEDDDEDEDNTRSRADPTAYMQANASKEPLERDITDALASDDDQGESEMDLESSDSEDSDDDSAYEPAPAEVSAEPQAGSAPHAVADHAKESITDDLAPELQPDLQQQTELNTPSNNAIVARPQYSPYQSPLKMFKKYRFHPDYTKVVSGGFHSLTYSHRINPDLPLCRFEFAGGICRDQSCDGQHWRDMTLSDDQLLIQLGTGQNNPAKTREDIGRFNVGLKLIIQQIRQEATSSTETIGARIAEHRRQFLGDDTVIVSQ</sequence>
<feature type="region of interest" description="Disordered" evidence="1">
    <location>
        <begin position="21"/>
        <end position="63"/>
    </location>
</feature>
<feature type="region of interest" description="Disordered" evidence="1">
    <location>
        <begin position="278"/>
        <end position="672"/>
    </location>
</feature>
<feature type="domain" description="Putative zinc-finger" evidence="2">
    <location>
        <begin position="1087"/>
        <end position="1108"/>
    </location>
</feature>
<feature type="compositionally biased region" description="Polar residues" evidence="1">
    <location>
        <begin position="614"/>
        <end position="628"/>
    </location>
</feature>
<feature type="compositionally biased region" description="Low complexity" evidence="1">
    <location>
        <begin position="438"/>
        <end position="453"/>
    </location>
</feature>
<feature type="compositionally biased region" description="Basic and acidic residues" evidence="1">
    <location>
        <begin position="630"/>
        <end position="642"/>
    </location>
</feature>
<dbReference type="GeneID" id="95980742"/>
<feature type="compositionally biased region" description="Acidic residues" evidence="1">
    <location>
        <begin position="959"/>
        <end position="984"/>
    </location>
</feature>
<feature type="compositionally biased region" description="Acidic residues" evidence="1">
    <location>
        <begin position="866"/>
        <end position="875"/>
    </location>
</feature>
<gene>
    <name evidence="3" type="ORF">AAFC00_007043</name>
</gene>
<dbReference type="RefSeq" id="XP_069199966.1">
    <property type="nucleotide sequence ID" value="XM_069347094.1"/>
</dbReference>
<dbReference type="PANTHER" id="PTHR21563:SF3">
    <property type="entry name" value="ZINC FINGER C3H1 DOMAIN-CONTAINING PROTEIN"/>
    <property type="match status" value="1"/>
</dbReference>
<feature type="compositionally biased region" description="Low complexity" evidence="1">
    <location>
        <begin position="876"/>
        <end position="886"/>
    </location>
</feature>
<dbReference type="Proteomes" id="UP001562354">
    <property type="component" value="Unassembled WGS sequence"/>
</dbReference>
<feature type="compositionally biased region" description="Acidic residues" evidence="1">
    <location>
        <begin position="596"/>
        <end position="605"/>
    </location>
</feature>
<feature type="region of interest" description="Disordered" evidence="1">
    <location>
        <begin position="744"/>
        <end position="765"/>
    </location>
</feature>
<evidence type="ECO:0000313" key="3">
    <source>
        <dbReference type="EMBL" id="KAL1303691.1"/>
    </source>
</evidence>
<feature type="compositionally biased region" description="Basic and acidic residues" evidence="1">
    <location>
        <begin position="421"/>
        <end position="430"/>
    </location>
</feature>
<feature type="compositionally biased region" description="Pro residues" evidence="1">
    <location>
        <begin position="88"/>
        <end position="101"/>
    </location>
</feature>
<feature type="region of interest" description="Disordered" evidence="1">
    <location>
        <begin position="695"/>
        <end position="718"/>
    </location>
</feature>
<accession>A0ABR3PC43</accession>
<dbReference type="InterPro" id="IPR039278">
    <property type="entry name" value="Red1"/>
</dbReference>
<dbReference type="EMBL" id="JBFMKM010000010">
    <property type="protein sequence ID" value="KAL1303691.1"/>
    <property type="molecule type" value="Genomic_DNA"/>
</dbReference>
<reference evidence="3 4" key="1">
    <citation type="submission" date="2024-07" db="EMBL/GenBank/DDBJ databases">
        <title>Draft sequence of the Neodothiora populina.</title>
        <authorList>
            <person name="Drown D.D."/>
            <person name="Schuette U.S."/>
            <person name="Buechlein A.B."/>
            <person name="Rusch D.R."/>
            <person name="Winton L.W."/>
            <person name="Adams G.A."/>
        </authorList>
    </citation>
    <scope>NUCLEOTIDE SEQUENCE [LARGE SCALE GENOMIC DNA]</scope>
    <source>
        <strain evidence="3 4">CPC 39397</strain>
    </source>
</reference>
<feature type="compositionally biased region" description="Low complexity" evidence="1">
    <location>
        <begin position="342"/>
        <end position="374"/>
    </location>
</feature>
<dbReference type="PANTHER" id="PTHR21563">
    <property type="entry name" value="ZINC FINGER C3H1 DOMAIN-CONTAINING PROTEIN"/>
    <property type="match status" value="1"/>
</dbReference>
<dbReference type="Pfam" id="PF10650">
    <property type="entry name" value="zf-C3H1"/>
    <property type="match status" value="1"/>
</dbReference>
<protein>
    <recommendedName>
        <fullName evidence="2">Putative zinc-finger domain-containing protein</fullName>
    </recommendedName>
</protein>
<dbReference type="InterPro" id="IPR019607">
    <property type="entry name" value="Putative_zinc-finger_domain"/>
</dbReference>
<feature type="compositionally biased region" description="Polar residues" evidence="1">
    <location>
        <begin position="896"/>
        <end position="909"/>
    </location>
</feature>
<feature type="compositionally biased region" description="Polar residues" evidence="1">
    <location>
        <begin position="507"/>
        <end position="551"/>
    </location>
</feature>
<feature type="compositionally biased region" description="Polar residues" evidence="1">
    <location>
        <begin position="408"/>
        <end position="417"/>
    </location>
</feature>
<evidence type="ECO:0000313" key="4">
    <source>
        <dbReference type="Proteomes" id="UP001562354"/>
    </source>
</evidence>
<feature type="region of interest" description="Disordered" evidence="1">
    <location>
        <begin position="783"/>
        <end position="1006"/>
    </location>
</feature>
<feature type="compositionally biased region" description="Pro residues" evidence="1">
    <location>
        <begin position="33"/>
        <end position="54"/>
    </location>
</feature>
<keyword evidence="4" id="KW-1185">Reference proteome</keyword>
<organism evidence="3 4">
    <name type="scientific">Neodothiora populina</name>
    <dbReference type="NCBI Taxonomy" id="2781224"/>
    <lineage>
        <taxon>Eukaryota</taxon>
        <taxon>Fungi</taxon>
        <taxon>Dikarya</taxon>
        <taxon>Ascomycota</taxon>
        <taxon>Pezizomycotina</taxon>
        <taxon>Dothideomycetes</taxon>
        <taxon>Dothideomycetidae</taxon>
        <taxon>Dothideales</taxon>
        <taxon>Dothioraceae</taxon>
        <taxon>Neodothiora</taxon>
    </lineage>
</organism>
<feature type="compositionally biased region" description="Basic and acidic residues" evidence="1">
    <location>
        <begin position="788"/>
        <end position="799"/>
    </location>
</feature>
<feature type="region of interest" description="Disordered" evidence="1">
    <location>
        <begin position="79"/>
        <end position="225"/>
    </location>
</feature>